<evidence type="ECO:0000256" key="1">
    <source>
        <dbReference type="ARBA" id="ARBA00006865"/>
    </source>
</evidence>
<comment type="similarity">
    <text evidence="1">Belongs to the glycosyl hydrolase 16 family.</text>
</comment>
<proteinExistence type="evidence at transcript level"/>
<dbReference type="GO" id="GO:0005975">
    <property type="term" value="P:carbohydrate metabolic process"/>
    <property type="evidence" value="ECO:0007669"/>
    <property type="project" value="InterPro"/>
</dbReference>
<dbReference type="AlphaFoldDB" id="A0A023EU62"/>
<dbReference type="VEuPathDB" id="VectorBase:AALC636_036528"/>
<evidence type="ECO:0000256" key="2">
    <source>
        <dbReference type="SAM" id="SignalP"/>
    </source>
</evidence>
<dbReference type="EMBL" id="GAPW01001649">
    <property type="protein sequence ID" value="JAC11949.1"/>
    <property type="molecule type" value="mRNA"/>
</dbReference>
<dbReference type="GO" id="GO:0004553">
    <property type="term" value="F:hydrolase activity, hydrolyzing O-glycosyl compounds"/>
    <property type="evidence" value="ECO:0007669"/>
    <property type="project" value="InterPro"/>
</dbReference>
<protein>
    <submittedName>
        <fullName evidence="4">Putative coelomic cytolytic factor</fullName>
    </submittedName>
</protein>
<keyword evidence="2" id="KW-0732">Signal</keyword>
<dbReference type="VEuPathDB" id="VectorBase:AALFPA_072241"/>
<dbReference type="InterPro" id="IPR050546">
    <property type="entry name" value="Glycosyl_Hydrlase_16"/>
</dbReference>
<evidence type="ECO:0000313" key="4">
    <source>
        <dbReference type="EMBL" id="JAC11949.1"/>
    </source>
</evidence>
<organism evidence="4">
    <name type="scientific">Aedes albopictus</name>
    <name type="common">Asian tiger mosquito</name>
    <name type="synonym">Stegomyia albopicta</name>
    <dbReference type="NCBI Taxonomy" id="7160"/>
    <lineage>
        <taxon>Eukaryota</taxon>
        <taxon>Metazoa</taxon>
        <taxon>Ecdysozoa</taxon>
        <taxon>Arthropoda</taxon>
        <taxon>Hexapoda</taxon>
        <taxon>Insecta</taxon>
        <taxon>Pterygota</taxon>
        <taxon>Neoptera</taxon>
        <taxon>Endopterygota</taxon>
        <taxon>Diptera</taxon>
        <taxon>Nematocera</taxon>
        <taxon>Culicoidea</taxon>
        <taxon>Culicidae</taxon>
        <taxon>Culicinae</taxon>
        <taxon>Aedini</taxon>
        <taxon>Aedes</taxon>
        <taxon>Stegomyia</taxon>
    </lineage>
</organism>
<accession>A0A023EU62</accession>
<dbReference type="PROSITE" id="PS51762">
    <property type="entry name" value="GH16_2"/>
    <property type="match status" value="1"/>
</dbReference>
<dbReference type="Pfam" id="PF00722">
    <property type="entry name" value="Glyco_hydro_16"/>
    <property type="match status" value="1"/>
</dbReference>
<feature type="signal peptide" evidence="2">
    <location>
        <begin position="1"/>
        <end position="25"/>
    </location>
</feature>
<dbReference type="CDD" id="cd08024">
    <property type="entry name" value="GH16_CCF"/>
    <property type="match status" value="1"/>
</dbReference>
<dbReference type="InterPro" id="IPR013320">
    <property type="entry name" value="ConA-like_dom_sf"/>
</dbReference>
<evidence type="ECO:0000259" key="3">
    <source>
        <dbReference type="PROSITE" id="PS51762"/>
    </source>
</evidence>
<dbReference type="PANTHER" id="PTHR10963:SF55">
    <property type="entry name" value="GLYCOSIDE HYDROLASE FAMILY 16 PROTEIN"/>
    <property type="match status" value="1"/>
</dbReference>
<dbReference type="VEuPathDB" id="VectorBase:AALF004745"/>
<reference evidence="4" key="1">
    <citation type="journal article" date="2014" name="PLoS Negl. Trop. Dis.">
        <title>Identification and characterization of seminal fluid proteins in the Asian tiger mosquito, Aedes albopictus.</title>
        <authorList>
            <person name="Boes K.E."/>
            <person name="Ribeiro J.M."/>
            <person name="Wong A."/>
            <person name="Harrington L.C."/>
            <person name="Wolfner M.F."/>
            <person name="Sirot L.K."/>
        </authorList>
    </citation>
    <scope>NUCLEOTIDE SEQUENCE</scope>
    <source>
        <tissue evidence="4">Reproductive organs</tissue>
    </source>
</reference>
<dbReference type="FunFam" id="2.60.120.200:FF:000217">
    <property type="entry name" value="Gram-negative bacteria-binding protein"/>
    <property type="match status" value="1"/>
</dbReference>
<feature type="chain" id="PRO_5001515182" evidence="2">
    <location>
        <begin position="26"/>
        <end position="419"/>
    </location>
</feature>
<name>A0A023EU62_AEDAL</name>
<dbReference type="Gene3D" id="2.60.120.200">
    <property type="match status" value="1"/>
</dbReference>
<feature type="domain" description="GH16" evidence="3">
    <location>
        <begin position="65"/>
        <end position="419"/>
    </location>
</feature>
<dbReference type="SUPFAM" id="SSF49899">
    <property type="entry name" value="Concanavalin A-like lectins/glucanases"/>
    <property type="match status" value="1"/>
</dbReference>
<dbReference type="PANTHER" id="PTHR10963">
    <property type="entry name" value="GLYCOSYL HYDROLASE-RELATED"/>
    <property type="match status" value="1"/>
</dbReference>
<dbReference type="InterPro" id="IPR000757">
    <property type="entry name" value="Beta-glucanase-like"/>
</dbReference>
<sequence length="419" mass="46535">MIVSRGLSLVVLIVVVAATVTVVTGAEVEPTTATVDATEKRAGFGGSRAPVTLIRDRNKCVLSPTTASGSMIQRGRTFCSGDLIFQDNFDFFDFEIWEHENTLAGGGNWEFQWYTNNRSNSFVENGILYIRPTLTADEYGEHFLSSGTVNLRGNHPVEQCTNAAFWGCERVGNPTNILNPIKSARLRTLSSFNFKYGRAEVRAKLPSGDWLWPAIWLLPKRNAYGTWPASGEMDLMESRGNENLTVNGVQIGTRQVGQTLHFGPNPSHNGYNTATLTKNAMPGEEYSKGFNTFGFVWSPENLTVSINGENLATIDNGEGFWKRAGFDKLNMENPWRYGSKMAPFDQEFHFILNLAVGGVNGYFPDNGDNPGGKPWKNSSPQAATDFWNGRENWLPTWNLDKNDGKDASLQVDYVKVWAL</sequence>